<protein>
    <submittedName>
        <fullName evidence="2">NA</fullName>
    </submittedName>
</protein>
<proteinExistence type="predicted"/>
<feature type="transmembrane region" description="Helical" evidence="1">
    <location>
        <begin position="63"/>
        <end position="84"/>
    </location>
</feature>
<name>Q1MPN1_LAWIP</name>
<evidence type="ECO:0000256" key="1">
    <source>
        <dbReference type="SAM" id="Phobius"/>
    </source>
</evidence>
<dbReference type="Proteomes" id="UP000002430">
    <property type="component" value="Chromosome"/>
</dbReference>
<evidence type="ECO:0000313" key="2">
    <source>
        <dbReference type="EMBL" id="CAJ55046.1"/>
    </source>
</evidence>
<feature type="transmembrane region" description="Helical" evidence="1">
    <location>
        <begin position="138"/>
        <end position="159"/>
    </location>
</feature>
<keyword evidence="3" id="KW-1185">Reference proteome</keyword>
<accession>Q1MPN1</accession>
<evidence type="ECO:0000313" key="3">
    <source>
        <dbReference type="Proteomes" id="UP000002430"/>
    </source>
</evidence>
<keyword evidence="1" id="KW-0472">Membrane</keyword>
<dbReference type="OrthoDB" id="4727912at2"/>
<dbReference type="EMBL" id="AM180252">
    <property type="protein sequence ID" value="CAJ55046.1"/>
    <property type="molecule type" value="Genomic_DNA"/>
</dbReference>
<feature type="transmembrane region" description="Helical" evidence="1">
    <location>
        <begin position="90"/>
        <end position="109"/>
    </location>
</feature>
<feature type="transmembrane region" description="Helical" evidence="1">
    <location>
        <begin position="39"/>
        <end position="56"/>
    </location>
</feature>
<organism evidence="2 3">
    <name type="scientific">Lawsonia intracellularis (strain PHE/MN1-00)</name>
    <dbReference type="NCBI Taxonomy" id="363253"/>
    <lineage>
        <taxon>Bacteria</taxon>
        <taxon>Pseudomonadati</taxon>
        <taxon>Thermodesulfobacteriota</taxon>
        <taxon>Desulfovibrionia</taxon>
        <taxon>Desulfovibrionales</taxon>
        <taxon>Desulfovibrionaceae</taxon>
        <taxon>Lawsonia</taxon>
    </lineage>
</organism>
<feature type="transmembrane region" description="Helical" evidence="1">
    <location>
        <begin position="166"/>
        <end position="191"/>
    </location>
</feature>
<keyword evidence="1" id="KW-1133">Transmembrane helix</keyword>
<reference evidence="2 3" key="1">
    <citation type="submission" date="2005-11" db="EMBL/GenBank/DDBJ databases">
        <title>The complete genome sequence of Lawsonia intracellularis: the causative agent of proliferative enteropathy.</title>
        <authorList>
            <person name="Kaur K."/>
            <person name="Zhang Q."/>
            <person name="Beckler D."/>
            <person name="Munir S."/>
            <person name="Li L."/>
            <person name="Kinsley K."/>
            <person name="Herron L."/>
            <person name="Peterson A."/>
            <person name="May B."/>
            <person name="Singh S."/>
            <person name="Gebhart C."/>
            <person name="Kapur V."/>
        </authorList>
    </citation>
    <scope>NUCLEOTIDE SEQUENCE [LARGE SCALE GENOMIC DNA]</scope>
    <source>
        <strain evidence="2 3">PHE/MN1-00</strain>
    </source>
</reference>
<sequence>MKKKHALYEENYFHLFNNRVVTPSYSLGLPFFNPPIPDSTLFNPLAYLFGSIYYLYKGIWRKALILLALNIPAMFQPLPIIQPLTTPLEIISSICLVIGCFILCMMIFLQYTEVIIGLIILLLPIFIYYCFLSTNQHISIIATISFWSTLTSLFIFFLLRKKSNQLVLILLIGIIGWMVGVSPQTLLWSFFTVLPYTLAGIMGKYDVYRSKVLHETFYW</sequence>
<dbReference type="eggNOG" id="ENOG5031DSR">
    <property type="taxonomic scope" value="Bacteria"/>
</dbReference>
<dbReference type="HOGENOM" id="CLU_1260113_0_0_7"/>
<dbReference type="KEGG" id="lip:LI0992"/>
<feature type="transmembrane region" description="Helical" evidence="1">
    <location>
        <begin position="114"/>
        <end position="132"/>
    </location>
</feature>
<gene>
    <name evidence="2" type="ordered locus">LI0992</name>
</gene>
<keyword evidence="1" id="KW-0812">Transmembrane</keyword>
<dbReference type="RefSeq" id="WP_011527075.1">
    <property type="nucleotide sequence ID" value="NC_008011.1"/>
</dbReference>
<dbReference type="AlphaFoldDB" id="Q1MPN1"/>